<dbReference type="AlphaFoldDB" id="A0A1M5W9Y0"/>
<dbReference type="EMBL" id="FQXJ01000005">
    <property type="protein sequence ID" value="SHH84270.1"/>
    <property type="molecule type" value="Genomic_DNA"/>
</dbReference>
<gene>
    <name evidence="1" type="ORF">SAMN02746098_01517</name>
</gene>
<reference evidence="2" key="1">
    <citation type="submission" date="2016-11" db="EMBL/GenBank/DDBJ databases">
        <authorList>
            <person name="Varghese N."/>
            <person name="Submissions S."/>
        </authorList>
    </citation>
    <scope>NUCLEOTIDE SEQUENCE [LARGE SCALE GENOMIC DNA]</scope>
    <source>
        <strain evidence="2">DSM 15449</strain>
    </source>
</reference>
<keyword evidence="2" id="KW-1185">Reference proteome</keyword>
<sequence length="43" mass="5279">MYYLLEPFRTGQLKAYIIGVYEQYLMPLNEQLMKLILLEFKYT</sequence>
<protein>
    <submittedName>
        <fullName evidence="1">Uncharacterized protein</fullName>
    </submittedName>
</protein>
<dbReference type="Proteomes" id="UP000183954">
    <property type="component" value="Unassembled WGS sequence"/>
</dbReference>
<accession>A0A1M5W9Y0</accession>
<organism evidence="1 2">
    <name type="scientific">Desulfosporosinus lacus DSM 15449</name>
    <dbReference type="NCBI Taxonomy" id="1121420"/>
    <lineage>
        <taxon>Bacteria</taxon>
        <taxon>Bacillati</taxon>
        <taxon>Bacillota</taxon>
        <taxon>Clostridia</taxon>
        <taxon>Eubacteriales</taxon>
        <taxon>Desulfitobacteriaceae</taxon>
        <taxon>Desulfosporosinus</taxon>
    </lineage>
</organism>
<evidence type="ECO:0000313" key="2">
    <source>
        <dbReference type="Proteomes" id="UP000183954"/>
    </source>
</evidence>
<dbReference type="STRING" id="1121420.SAMN02746098_01517"/>
<evidence type="ECO:0000313" key="1">
    <source>
        <dbReference type="EMBL" id="SHH84270.1"/>
    </source>
</evidence>
<name>A0A1M5W9Y0_9FIRM</name>
<proteinExistence type="predicted"/>